<reference evidence="14 15" key="1">
    <citation type="submission" date="2017-05" db="EMBL/GenBank/DDBJ databases">
        <authorList>
            <person name="Varghese N."/>
            <person name="Submissions S."/>
        </authorList>
    </citation>
    <scope>NUCLEOTIDE SEQUENCE [LARGE SCALE GENOMIC DNA]</scope>
    <source>
        <strain evidence="14 15">DSM 45474</strain>
    </source>
</reference>
<accession>A0A521F1G4</accession>
<dbReference type="PROSITE" id="PS00584">
    <property type="entry name" value="PFKB_KINASES_2"/>
    <property type="match status" value="1"/>
</dbReference>
<keyword evidence="7 12" id="KW-0418">Kinase</keyword>
<evidence type="ECO:0000256" key="7">
    <source>
        <dbReference type="ARBA" id="ARBA00022777"/>
    </source>
</evidence>
<feature type="binding site" evidence="12">
    <location>
        <begin position="254"/>
        <end position="255"/>
    </location>
    <ligand>
        <name>ATP</name>
        <dbReference type="ChEBI" id="CHEBI:30616"/>
    </ligand>
</feature>
<comment type="similarity">
    <text evidence="12">Belongs to the carbohydrate kinase PfkB family. Ribokinase subfamily.</text>
</comment>
<sequence>MTDRQARVAVIGSLNMDVVVQAARLPQIGETVTGDSVYFIPGGKGANQAVSAARLGASTVMVGSVGTDSFGQTLLESLEQSGVDIQPVKRTPDAPTGVASIWLSEGDNSIVVVPGANSRCLPDDVRHHQERIAESEVVVLQLEIPMETVMEAARTAKELGKIVVLNPAPATKLPQELYQWVDVLTPNRSELERLSGYPAEEGGLEQGMQTLLHKGVSCVVTTLGEQGAVVLSKEEGFRKVAGRSVHVVDTTGAGDAFNAGLACALAEGKPLFDAVDFAGCVASLAVTRLGAQNGMPSRKEVDAFYSKELEGNG</sequence>
<keyword evidence="5 12" id="KW-0479">Metal-binding</keyword>
<comment type="function">
    <text evidence="12">Catalyzes the phosphorylation of ribose at O-5 in a reaction requiring ATP and magnesium. The resulting D-ribose-5-phosphate can then be used either for sythesis of nucleotides, histidine, and tryptophan, or as a component of the pentose phosphate pathway.</text>
</comment>
<feature type="binding site" evidence="12">
    <location>
        <begin position="43"/>
        <end position="47"/>
    </location>
    <ligand>
        <name>substrate</name>
    </ligand>
</feature>
<dbReference type="GO" id="GO:0046872">
    <property type="term" value="F:metal ion binding"/>
    <property type="evidence" value="ECO:0007669"/>
    <property type="project" value="UniProtKB-KW"/>
</dbReference>
<evidence type="ECO:0000256" key="8">
    <source>
        <dbReference type="ARBA" id="ARBA00022840"/>
    </source>
</evidence>
<protein>
    <recommendedName>
        <fullName evidence="3 12">Ribokinase</fullName>
        <shortName evidence="12">RK</shortName>
        <ecNumber evidence="2 12">2.7.1.15</ecNumber>
    </recommendedName>
</protein>
<keyword evidence="4 12" id="KW-0808">Transferase</keyword>
<dbReference type="UniPathway" id="UPA00916">
    <property type="reaction ID" value="UER00889"/>
</dbReference>
<keyword evidence="9 12" id="KW-0460">Magnesium</keyword>
<feature type="binding site" evidence="12">
    <location>
        <position position="187"/>
    </location>
    <ligand>
        <name>ATP</name>
        <dbReference type="ChEBI" id="CHEBI:30616"/>
    </ligand>
</feature>
<comment type="cofactor">
    <cofactor evidence="12">
        <name>Mg(2+)</name>
        <dbReference type="ChEBI" id="CHEBI:18420"/>
    </cofactor>
    <text evidence="12">Requires a divalent cation, most likely magnesium in vivo, as an electrophilic catalyst to aid phosphoryl group transfer. It is the chelate of the metal and the nucleotide that is the actual substrate.</text>
</comment>
<proteinExistence type="inferred from homology"/>
<keyword evidence="8 12" id="KW-0067">ATP-binding</keyword>
<evidence type="ECO:0000256" key="1">
    <source>
        <dbReference type="ARBA" id="ARBA00005380"/>
    </source>
</evidence>
<dbReference type="EMBL" id="FXTI01000012">
    <property type="protein sequence ID" value="SMO90044.1"/>
    <property type="molecule type" value="Genomic_DNA"/>
</dbReference>
<feature type="active site" description="Proton acceptor" evidence="12">
    <location>
        <position position="255"/>
    </location>
</feature>
<comment type="catalytic activity">
    <reaction evidence="12">
        <text>D-ribose + ATP = D-ribose 5-phosphate + ADP + H(+)</text>
        <dbReference type="Rhea" id="RHEA:13697"/>
        <dbReference type="ChEBI" id="CHEBI:15378"/>
        <dbReference type="ChEBI" id="CHEBI:30616"/>
        <dbReference type="ChEBI" id="CHEBI:47013"/>
        <dbReference type="ChEBI" id="CHEBI:78346"/>
        <dbReference type="ChEBI" id="CHEBI:456216"/>
        <dbReference type="EC" id="2.7.1.15"/>
    </reaction>
</comment>
<feature type="domain" description="Carbohydrate kinase PfkB" evidence="13">
    <location>
        <begin position="6"/>
        <end position="297"/>
    </location>
</feature>
<feature type="binding site" evidence="12">
    <location>
        <position position="290"/>
    </location>
    <ligand>
        <name>K(+)</name>
        <dbReference type="ChEBI" id="CHEBI:29103"/>
    </ligand>
</feature>
<dbReference type="InterPro" id="IPR002139">
    <property type="entry name" value="Ribo/fructo_kinase"/>
</dbReference>
<dbReference type="HAMAP" id="MF_01987">
    <property type="entry name" value="Ribokinase"/>
    <property type="match status" value="1"/>
</dbReference>
<dbReference type="Proteomes" id="UP000315636">
    <property type="component" value="Unassembled WGS sequence"/>
</dbReference>
<comment type="subunit">
    <text evidence="12">Homodimer.</text>
</comment>
<dbReference type="InterPro" id="IPR011877">
    <property type="entry name" value="Ribokinase"/>
</dbReference>
<evidence type="ECO:0000256" key="5">
    <source>
        <dbReference type="ARBA" id="ARBA00022723"/>
    </source>
</evidence>
<dbReference type="GO" id="GO:0019303">
    <property type="term" value="P:D-ribose catabolic process"/>
    <property type="evidence" value="ECO:0007669"/>
    <property type="project" value="UniProtKB-UniRule"/>
</dbReference>
<dbReference type="GO" id="GO:0005524">
    <property type="term" value="F:ATP binding"/>
    <property type="evidence" value="ECO:0007669"/>
    <property type="project" value="UniProtKB-UniRule"/>
</dbReference>
<name>A0A521F1G4_9BACL</name>
<dbReference type="PANTHER" id="PTHR10584">
    <property type="entry name" value="SUGAR KINASE"/>
    <property type="match status" value="1"/>
</dbReference>
<dbReference type="CDD" id="cd01174">
    <property type="entry name" value="ribokinase"/>
    <property type="match status" value="1"/>
</dbReference>
<dbReference type="AlphaFoldDB" id="A0A521F1G4"/>
<dbReference type="PRINTS" id="PR00990">
    <property type="entry name" value="RIBOKINASE"/>
</dbReference>
<feature type="binding site" evidence="12">
    <location>
        <begin position="222"/>
        <end position="227"/>
    </location>
    <ligand>
        <name>ATP</name>
        <dbReference type="ChEBI" id="CHEBI:30616"/>
    </ligand>
</feature>
<gene>
    <name evidence="12" type="primary">rbsK</name>
    <name evidence="14" type="ORF">SAMN06264849_11231</name>
</gene>
<evidence type="ECO:0000256" key="4">
    <source>
        <dbReference type="ARBA" id="ARBA00022679"/>
    </source>
</evidence>
<comment type="activity regulation">
    <text evidence="12">Activated by a monovalent cation that binds near, but not in, the active site. The most likely occupant of the site in vivo is potassium. Ion binding induces a conformational change that may alter substrate affinity.</text>
</comment>
<dbReference type="Gene3D" id="3.40.1190.20">
    <property type="match status" value="1"/>
</dbReference>
<evidence type="ECO:0000256" key="2">
    <source>
        <dbReference type="ARBA" id="ARBA00012035"/>
    </source>
</evidence>
<feature type="binding site" evidence="12">
    <location>
        <position position="251"/>
    </location>
    <ligand>
        <name>K(+)</name>
        <dbReference type="ChEBI" id="CHEBI:29103"/>
    </ligand>
</feature>
<comment type="pathway">
    <text evidence="12">Carbohydrate metabolism; D-ribose degradation; D-ribose 5-phosphate from beta-D-ribopyranose: step 2/2.</text>
</comment>
<dbReference type="OrthoDB" id="9775849at2"/>
<feature type="binding site" evidence="12">
    <location>
        <position position="249"/>
    </location>
    <ligand>
        <name>K(+)</name>
        <dbReference type="ChEBI" id="CHEBI:29103"/>
    </ligand>
</feature>
<evidence type="ECO:0000256" key="3">
    <source>
        <dbReference type="ARBA" id="ARBA00016943"/>
    </source>
</evidence>
<dbReference type="SUPFAM" id="SSF53613">
    <property type="entry name" value="Ribokinase-like"/>
    <property type="match status" value="1"/>
</dbReference>
<evidence type="ECO:0000256" key="11">
    <source>
        <dbReference type="ARBA" id="ARBA00023277"/>
    </source>
</evidence>
<comment type="subcellular location">
    <subcellularLocation>
        <location evidence="12">Cytoplasm</location>
    </subcellularLocation>
</comment>
<comment type="caution">
    <text evidence="12">Lacks conserved residue(s) required for the propagation of feature annotation.</text>
</comment>
<dbReference type="InterPro" id="IPR029056">
    <property type="entry name" value="Ribokinase-like"/>
</dbReference>
<evidence type="ECO:0000256" key="6">
    <source>
        <dbReference type="ARBA" id="ARBA00022741"/>
    </source>
</evidence>
<keyword evidence="10 12" id="KW-0630">Potassium</keyword>
<dbReference type="InterPro" id="IPR011611">
    <property type="entry name" value="PfkB_dom"/>
</dbReference>
<keyword evidence="11 12" id="KW-0119">Carbohydrate metabolism</keyword>
<evidence type="ECO:0000256" key="12">
    <source>
        <dbReference type="HAMAP-Rule" id="MF_01987"/>
    </source>
</evidence>
<dbReference type="InterPro" id="IPR002173">
    <property type="entry name" value="Carboh/pur_kinase_PfkB_CS"/>
</dbReference>
<dbReference type="GO" id="GO:0005829">
    <property type="term" value="C:cytosol"/>
    <property type="evidence" value="ECO:0007669"/>
    <property type="project" value="TreeGrafter"/>
</dbReference>
<feature type="binding site" evidence="12">
    <location>
        <position position="255"/>
    </location>
    <ligand>
        <name>substrate</name>
    </ligand>
</feature>
<organism evidence="14 15">
    <name type="scientific">Melghirimyces algeriensis</name>
    <dbReference type="NCBI Taxonomy" id="910412"/>
    <lineage>
        <taxon>Bacteria</taxon>
        <taxon>Bacillati</taxon>
        <taxon>Bacillota</taxon>
        <taxon>Bacilli</taxon>
        <taxon>Bacillales</taxon>
        <taxon>Thermoactinomycetaceae</taxon>
        <taxon>Melghirimyces</taxon>
    </lineage>
</organism>
<dbReference type="PANTHER" id="PTHR10584:SF166">
    <property type="entry name" value="RIBOKINASE"/>
    <property type="match status" value="1"/>
</dbReference>
<evidence type="ECO:0000313" key="14">
    <source>
        <dbReference type="EMBL" id="SMO90044.1"/>
    </source>
</evidence>
<feature type="binding site" evidence="12">
    <location>
        <position position="285"/>
    </location>
    <ligand>
        <name>K(+)</name>
        <dbReference type="ChEBI" id="CHEBI:29103"/>
    </ligand>
</feature>
<dbReference type="RefSeq" id="WP_142506520.1">
    <property type="nucleotide sequence ID" value="NZ_FXTI01000012.1"/>
</dbReference>
<dbReference type="GO" id="GO:0004747">
    <property type="term" value="F:ribokinase activity"/>
    <property type="evidence" value="ECO:0007669"/>
    <property type="project" value="UniProtKB-UniRule"/>
</dbReference>
<dbReference type="EC" id="2.7.1.15" evidence="2 12"/>
<comment type="similarity">
    <text evidence="1">Belongs to the carbohydrate kinase pfkB family.</text>
</comment>
<evidence type="ECO:0000256" key="9">
    <source>
        <dbReference type="ARBA" id="ARBA00022842"/>
    </source>
</evidence>
<dbReference type="NCBIfam" id="TIGR02152">
    <property type="entry name" value="D_ribokin_bact"/>
    <property type="match status" value="1"/>
</dbReference>
<feature type="binding site" evidence="12">
    <location>
        <position position="143"/>
    </location>
    <ligand>
        <name>substrate</name>
    </ligand>
</feature>
<keyword evidence="6 12" id="KW-0547">Nucleotide-binding</keyword>
<evidence type="ECO:0000313" key="15">
    <source>
        <dbReference type="Proteomes" id="UP000315636"/>
    </source>
</evidence>
<feature type="binding site" evidence="12">
    <location>
        <begin position="15"/>
        <end position="17"/>
    </location>
    <ligand>
        <name>substrate</name>
    </ligand>
</feature>
<feature type="binding site" evidence="12">
    <location>
        <position position="288"/>
    </location>
    <ligand>
        <name>K(+)</name>
        <dbReference type="ChEBI" id="CHEBI:29103"/>
    </ligand>
</feature>
<keyword evidence="12" id="KW-0963">Cytoplasm</keyword>
<dbReference type="Pfam" id="PF00294">
    <property type="entry name" value="PfkB"/>
    <property type="match status" value="1"/>
</dbReference>
<evidence type="ECO:0000259" key="13">
    <source>
        <dbReference type="Pfam" id="PF00294"/>
    </source>
</evidence>
<keyword evidence="15" id="KW-1185">Reference proteome</keyword>
<evidence type="ECO:0000256" key="10">
    <source>
        <dbReference type="ARBA" id="ARBA00022958"/>
    </source>
</evidence>